<dbReference type="InterPro" id="IPR027417">
    <property type="entry name" value="P-loop_NTPase"/>
</dbReference>
<gene>
    <name evidence="2" type="ordered locus">DGo_PB0432</name>
</gene>
<accession>H8H2F4</accession>
<dbReference type="InterPro" id="IPR025669">
    <property type="entry name" value="AAA_dom"/>
</dbReference>
<keyword evidence="2" id="KW-0614">Plasmid</keyword>
<dbReference type="Gene3D" id="3.40.50.300">
    <property type="entry name" value="P-loop containing nucleotide triphosphate hydrolases"/>
    <property type="match status" value="1"/>
</dbReference>
<evidence type="ECO:0000313" key="2">
    <source>
        <dbReference type="EMBL" id="AFD27701.1"/>
    </source>
</evidence>
<keyword evidence="3" id="KW-1185">Reference proteome</keyword>
<dbReference type="AlphaFoldDB" id="H8H2F4"/>
<dbReference type="PANTHER" id="PTHR13696">
    <property type="entry name" value="P-LOOP CONTAINING NUCLEOSIDE TRIPHOSPHATE HYDROLASE"/>
    <property type="match status" value="1"/>
</dbReference>
<dbReference type="InterPro" id="IPR050678">
    <property type="entry name" value="DNA_Partitioning_ATPase"/>
</dbReference>
<geneLocation type="plasmid" evidence="2 3">
    <name>P2</name>
</geneLocation>
<dbReference type="HOGENOM" id="CLU_037612_1_2_0"/>
<dbReference type="Pfam" id="PF13614">
    <property type="entry name" value="AAA_31"/>
    <property type="match status" value="1"/>
</dbReference>
<proteinExistence type="predicted"/>
<dbReference type="EMBL" id="CP002193">
    <property type="protein sequence ID" value="AFD27701.1"/>
    <property type="molecule type" value="Genomic_DNA"/>
</dbReference>
<reference evidence="2 3" key="1">
    <citation type="journal article" date="2012" name="PLoS ONE">
        <title>Genome sequence and transcriptome analysis of the radioresistant bacterium Deinococcus gobiensis: insights into the extreme environmental adaptations.</title>
        <authorList>
            <person name="Yuan M."/>
            <person name="Chen M."/>
            <person name="Zhang W."/>
            <person name="Lu W."/>
            <person name="Wang J."/>
            <person name="Yang M."/>
            <person name="Zhao P."/>
            <person name="Tang R."/>
            <person name="Li X."/>
            <person name="Hao Y."/>
            <person name="Zhou Z."/>
            <person name="Zhan Y."/>
            <person name="Yu H."/>
            <person name="Teng C."/>
            <person name="Yan Y."/>
            <person name="Ping S."/>
            <person name="Wang Y."/>
            <person name="Lin M."/>
        </authorList>
    </citation>
    <scope>NUCLEOTIDE SEQUENCE [LARGE SCALE GENOMIC DNA]</scope>
    <source>
        <strain evidence="3">DSM 21396 / JCM 16679 / CGMCC 1.7299 / I-0</strain>
        <plasmid evidence="2">P2</plasmid>
    </source>
</reference>
<dbReference type="CDD" id="cd02042">
    <property type="entry name" value="ParAB_family"/>
    <property type="match status" value="1"/>
</dbReference>
<evidence type="ECO:0000313" key="3">
    <source>
        <dbReference type="Proteomes" id="UP000007575"/>
    </source>
</evidence>
<sequence length="266" mass="29189">MQRIVISNISGGEAKTTLARELAFILHERGYRVALIDSDPQASLTKSLGLHDDEASPGFLPEHTILSIFEVEQHPRLGVPLNVQGVDLWASNDALYRADSIIASDLSRQGNLREAVDEISADYDFLIIDTKPGITPLLNAAVAAADHILVPVSGDKGMENLDKLSRLTRAARGFSPQIQVTLFIPNRHRAQTVLGRAVLEDLTSYQEIAPISRPVRDSVVVGEAARMRQPLVRYSPRAEVTSDLRQVADDLLTVLGMMKPDQVEAR</sequence>
<organism evidence="2 3">
    <name type="scientific">Deinococcus gobiensis (strain DSM 21396 / JCM 16679 / CGMCC 1.7299 / I-0)</name>
    <dbReference type="NCBI Taxonomy" id="745776"/>
    <lineage>
        <taxon>Bacteria</taxon>
        <taxon>Thermotogati</taxon>
        <taxon>Deinococcota</taxon>
        <taxon>Deinococci</taxon>
        <taxon>Deinococcales</taxon>
        <taxon>Deinococcaceae</taxon>
        <taxon>Deinococcus</taxon>
    </lineage>
</organism>
<dbReference type="PANTHER" id="PTHR13696:SF52">
    <property type="entry name" value="PARA FAMILY PROTEIN CT_582"/>
    <property type="match status" value="1"/>
</dbReference>
<dbReference type="PATRIC" id="fig|745776.4.peg.3727"/>
<protein>
    <submittedName>
        <fullName evidence="2">Chromosome partitioning ATPase, putative, ParA family</fullName>
    </submittedName>
</protein>
<evidence type="ECO:0000259" key="1">
    <source>
        <dbReference type="Pfam" id="PF13614"/>
    </source>
</evidence>
<dbReference type="SUPFAM" id="SSF52540">
    <property type="entry name" value="P-loop containing nucleoside triphosphate hydrolases"/>
    <property type="match status" value="1"/>
</dbReference>
<feature type="domain" description="AAA" evidence="1">
    <location>
        <begin position="1"/>
        <end position="160"/>
    </location>
</feature>
<dbReference type="Proteomes" id="UP000007575">
    <property type="component" value="Plasmid P2"/>
</dbReference>
<name>H8H2F4_DEIGI</name>
<dbReference type="KEGG" id="dgo:DGo_PB0432"/>